<dbReference type="EMBL" id="JAXCGZ010018990">
    <property type="protein sequence ID" value="KAK7066873.1"/>
    <property type="molecule type" value="Genomic_DNA"/>
</dbReference>
<proteinExistence type="predicted"/>
<evidence type="ECO:0000313" key="1">
    <source>
        <dbReference type="EMBL" id="KAK7066873.1"/>
    </source>
</evidence>
<sequence>MGDDNSKSSVDREFADGNVATRQFPSFPEELSPSSSPISICKCDWLLISSIMAWHLENICRGGSTYTRAPGLTSAEGGSGDQERRVVLKYGIRASVISNSNSSQYS</sequence>
<accession>A0AAN8WRA1</accession>
<keyword evidence="2" id="KW-1185">Reference proteome</keyword>
<dbReference type="Proteomes" id="UP001381693">
    <property type="component" value="Unassembled WGS sequence"/>
</dbReference>
<protein>
    <submittedName>
        <fullName evidence="1">Uncharacterized protein</fullName>
    </submittedName>
</protein>
<name>A0AAN8WRA1_HALRR</name>
<evidence type="ECO:0000313" key="2">
    <source>
        <dbReference type="Proteomes" id="UP001381693"/>
    </source>
</evidence>
<gene>
    <name evidence="1" type="ORF">SK128_011252</name>
</gene>
<reference evidence="1 2" key="1">
    <citation type="submission" date="2023-11" db="EMBL/GenBank/DDBJ databases">
        <title>Halocaridina rubra genome assembly.</title>
        <authorList>
            <person name="Smith C."/>
        </authorList>
    </citation>
    <scope>NUCLEOTIDE SEQUENCE [LARGE SCALE GENOMIC DNA]</scope>
    <source>
        <strain evidence="1">EP-1</strain>
        <tissue evidence="1">Whole</tissue>
    </source>
</reference>
<dbReference type="AlphaFoldDB" id="A0AAN8WRA1"/>
<comment type="caution">
    <text evidence="1">The sequence shown here is derived from an EMBL/GenBank/DDBJ whole genome shotgun (WGS) entry which is preliminary data.</text>
</comment>
<organism evidence="1 2">
    <name type="scientific">Halocaridina rubra</name>
    <name type="common">Hawaiian red shrimp</name>
    <dbReference type="NCBI Taxonomy" id="373956"/>
    <lineage>
        <taxon>Eukaryota</taxon>
        <taxon>Metazoa</taxon>
        <taxon>Ecdysozoa</taxon>
        <taxon>Arthropoda</taxon>
        <taxon>Crustacea</taxon>
        <taxon>Multicrustacea</taxon>
        <taxon>Malacostraca</taxon>
        <taxon>Eumalacostraca</taxon>
        <taxon>Eucarida</taxon>
        <taxon>Decapoda</taxon>
        <taxon>Pleocyemata</taxon>
        <taxon>Caridea</taxon>
        <taxon>Atyoidea</taxon>
        <taxon>Atyidae</taxon>
        <taxon>Halocaridina</taxon>
    </lineage>
</organism>